<sequence>MIHYASEIELSFPATWNTEHLLEIQEGCHESIENPLNQKNLKEFNNADEDDINEALSSLAKVGISASKEALPLIVSNLFDTKVRQIFEISVAYYRVAQLRFGDNIPLIIYKSLILKLTELVGIHLVQELRILDEDAGCIAEMISENPVIISKRIECTDRLKRLREIRKNIFS</sequence>
<evidence type="ECO:0000313" key="1">
    <source>
        <dbReference type="EMBL" id="KAJ9075537.1"/>
    </source>
</evidence>
<protein>
    <submittedName>
        <fullName evidence="1">Uncharacterized protein</fullName>
    </submittedName>
</protein>
<accession>A0ACC2TM28</accession>
<name>A0ACC2TM28_9FUNG</name>
<organism evidence="1 2">
    <name type="scientific">Entomophthora muscae</name>
    <dbReference type="NCBI Taxonomy" id="34485"/>
    <lineage>
        <taxon>Eukaryota</taxon>
        <taxon>Fungi</taxon>
        <taxon>Fungi incertae sedis</taxon>
        <taxon>Zoopagomycota</taxon>
        <taxon>Entomophthoromycotina</taxon>
        <taxon>Entomophthoromycetes</taxon>
        <taxon>Entomophthorales</taxon>
        <taxon>Entomophthoraceae</taxon>
        <taxon>Entomophthora</taxon>
    </lineage>
</organism>
<keyword evidence="2" id="KW-1185">Reference proteome</keyword>
<proteinExistence type="predicted"/>
<evidence type="ECO:0000313" key="2">
    <source>
        <dbReference type="Proteomes" id="UP001165960"/>
    </source>
</evidence>
<dbReference type="Proteomes" id="UP001165960">
    <property type="component" value="Unassembled WGS sequence"/>
</dbReference>
<reference evidence="1" key="1">
    <citation type="submission" date="2022-04" db="EMBL/GenBank/DDBJ databases">
        <title>Genome of the entomopathogenic fungus Entomophthora muscae.</title>
        <authorList>
            <person name="Elya C."/>
            <person name="Lovett B.R."/>
            <person name="Lee E."/>
            <person name="Macias A.M."/>
            <person name="Hajek A.E."/>
            <person name="De Bivort B.L."/>
            <person name="Kasson M.T."/>
            <person name="De Fine Licht H.H."/>
            <person name="Stajich J.E."/>
        </authorList>
    </citation>
    <scope>NUCLEOTIDE SEQUENCE</scope>
    <source>
        <strain evidence="1">Berkeley</strain>
    </source>
</reference>
<gene>
    <name evidence="1" type="ORF">DSO57_1035221</name>
</gene>
<dbReference type="EMBL" id="QTSX02002436">
    <property type="protein sequence ID" value="KAJ9075537.1"/>
    <property type="molecule type" value="Genomic_DNA"/>
</dbReference>
<comment type="caution">
    <text evidence="1">The sequence shown here is derived from an EMBL/GenBank/DDBJ whole genome shotgun (WGS) entry which is preliminary data.</text>
</comment>